<dbReference type="Proteomes" id="UP001280581">
    <property type="component" value="Unassembled WGS sequence"/>
</dbReference>
<comment type="caution">
    <text evidence="3">The sequence shown here is derived from an EMBL/GenBank/DDBJ whole genome shotgun (WGS) entry which is preliminary data.</text>
</comment>
<dbReference type="SUPFAM" id="SSF51445">
    <property type="entry name" value="(Trans)glycosidases"/>
    <property type="match status" value="1"/>
</dbReference>
<feature type="region of interest" description="Disordered" evidence="1">
    <location>
        <begin position="583"/>
        <end position="613"/>
    </location>
</feature>
<organism evidence="3 4">
    <name type="scientific">Pseudopithomyces chartarum</name>
    <dbReference type="NCBI Taxonomy" id="1892770"/>
    <lineage>
        <taxon>Eukaryota</taxon>
        <taxon>Fungi</taxon>
        <taxon>Dikarya</taxon>
        <taxon>Ascomycota</taxon>
        <taxon>Pezizomycotina</taxon>
        <taxon>Dothideomycetes</taxon>
        <taxon>Pleosporomycetidae</taxon>
        <taxon>Pleosporales</taxon>
        <taxon>Massarineae</taxon>
        <taxon>Didymosphaeriaceae</taxon>
        <taxon>Pseudopithomyces</taxon>
    </lineage>
</organism>
<protein>
    <recommendedName>
        <fullName evidence="5">Glycoside hydrolase family 5 protein</fullName>
    </recommendedName>
</protein>
<feature type="chain" id="PRO_5043026903" description="Glycoside hydrolase family 5 protein" evidence="2">
    <location>
        <begin position="23"/>
        <end position="636"/>
    </location>
</feature>
<evidence type="ECO:0008006" key="5">
    <source>
        <dbReference type="Google" id="ProtNLM"/>
    </source>
</evidence>
<feature type="signal peptide" evidence="2">
    <location>
        <begin position="1"/>
        <end position="22"/>
    </location>
</feature>
<dbReference type="InterPro" id="IPR017853">
    <property type="entry name" value="GH"/>
</dbReference>
<sequence>MYFSKIISSLASAAALANVALADLRITADNHSFGGVNFPQLQFLEPSYREEVIRAIVKTNARVIRLFIRGDEHHGDPEPSIGGFDRASLNQFDDTLAAIHRISEGKIKVIIAPHDAHALRGSNNVPCDAYCKKLNGAFLDFYSVDEYRAYYKTRLEVFFKHYASKNFEGRPWSDLSEVILGVDVQNEPWSGIWPIPAGEPWLCDIATYLKDDIGLGESNIAVITGGISGPQTVDGVQNFPESAWSCPAIDVIGIHGYFAQGEEETAGTPWAKLFLPGDTLTGRALDSKLLLVEEWSYMNTDQGLNYKKQALFDQGNALNYRGIPWIYSHLTFQDEGTTPKISILREPRFAIGALTDILTRALRSRSNFNWSKYLPAPSGGLSNLTTLPLNPYILEQSSCTFGCEGHLCDARDGCRPDLLCKNSICQRPSESQPGKIGDKCNSKNPCLEHLSCASGTCQQCKERATIQPWDRRKENDLNSHNPFRRDPIAANSIDAQCHTDTTNAFFIPPRPLCSLPSQIDPRGNPCTNAQNCDADQYCDWGLCKRCTEGCLGMKCRSNNKCKTGFCNVYGRCDYPGKPKVVFGPGGGRGTTRSRKGPGYNLNAPKGEGRGPNKVRDEAMKINIPEEQVVATAQATA</sequence>
<evidence type="ECO:0000256" key="2">
    <source>
        <dbReference type="SAM" id="SignalP"/>
    </source>
</evidence>
<evidence type="ECO:0000313" key="3">
    <source>
        <dbReference type="EMBL" id="KAK3215265.1"/>
    </source>
</evidence>
<keyword evidence="2" id="KW-0732">Signal</keyword>
<evidence type="ECO:0000313" key="4">
    <source>
        <dbReference type="Proteomes" id="UP001280581"/>
    </source>
</evidence>
<name>A0AAN6M4V3_9PLEO</name>
<evidence type="ECO:0000256" key="1">
    <source>
        <dbReference type="SAM" id="MobiDB-lite"/>
    </source>
</evidence>
<keyword evidence="4" id="KW-1185">Reference proteome</keyword>
<proteinExistence type="predicted"/>
<accession>A0AAN6M4V3</accession>
<gene>
    <name evidence="3" type="ORF">GRF29_19g2741663</name>
</gene>
<dbReference type="EMBL" id="WVTA01000003">
    <property type="protein sequence ID" value="KAK3215265.1"/>
    <property type="molecule type" value="Genomic_DNA"/>
</dbReference>
<dbReference type="Gene3D" id="3.20.20.80">
    <property type="entry name" value="Glycosidases"/>
    <property type="match status" value="1"/>
</dbReference>
<reference evidence="3 4" key="1">
    <citation type="submission" date="2021-02" db="EMBL/GenBank/DDBJ databases">
        <title>Genome assembly of Pseudopithomyces chartarum.</title>
        <authorList>
            <person name="Jauregui R."/>
            <person name="Singh J."/>
            <person name="Voisey C."/>
        </authorList>
    </citation>
    <scope>NUCLEOTIDE SEQUENCE [LARGE SCALE GENOMIC DNA]</scope>
    <source>
        <strain evidence="3 4">AGR01</strain>
    </source>
</reference>
<dbReference type="AlphaFoldDB" id="A0AAN6M4V3"/>